<dbReference type="InterPro" id="IPR035986">
    <property type="entry name" value="PKD_dom_sf"/>
</dbReference>
<dbReference type="PROSITE" id="PS50093">
    <property type="entry name" value="PKD"/>
    <property type="match status" value="1"/>
</dbReference>
<dbReference type="InterPro" id="IPR022409">
    <property type="entry name" value="PKD/Chitinase_dom"/>
</dbReference>
<dbReference type="SUPFAM" id="SSF49899">
    <property type="entry name" value="Concanavalin A-like lectins/glucanases"/>
    <property type="match status" value="1"/>
</dbReference>
<accession>A0A918S6S6</accession>
<dbReference type="Proteomes" id="UP000610456">
    <property type="component" value="Unassembled WGS sequence"/>
</dbReference>
<name>A0A918S6S6_9FLAO</name>
<dbReference type="GO" id="GO:0004553">
    <property type="term" value="F:hydrolase activity, hydrolyzing O-glycosyl compounds"/>
    <property type="evidence" value="ECO:0007669"/>
    <property type="project" value="UniProtKB-ARBA"/>
</dbReference>
<dbReference type="Gene3D" id="2.60.40.10">
    <property type="entry name" value="Immunoglobulins"/>
    <property type="match status" value="4"/>
</dbReference>
<gene>
    <name evidence="4" type="ORF">GCM10007103_05990</name>
</gene>
<protein>
    <recommendedName>
        <fullName evidence="6">Por secretion system C-terminal sorting domain-containing protein</fullName>
    </recommendedName>
</protein>
<dbReference type="Gene3D" id="2.60.40.740">
    <property type="match status" value="2"/>
</dbReference>
<dbReference type="Gene3D" id="2.60.120.200">
    <property type="match status" value="1"/>
</dbReference>
<dbReference type="SMART" id="SM00089">
    <property type="entry name" value="PKD"/>
    <property type="match status" value="5"/>
</dbReference>
<dbReference type="EMBL" id="BMXB01000001">
    <property type="protein sequence ID" value="GHA27407.1"/>
    <property type="molecule type" value="Genomic_DNA"/>
</dbReference>
<comment type="caution">
    <text evidence="4">The sequence shown here is derived from an EMBL/GenBank/DDBJ whole genome shotgun (WGS) entry which is preliminary data.</text>
</comment>
<dbReference type="Pfam" id="PF13573">
    <property type="entry name" value="SprB"/>
    <property type="match status" value="6"/>
</dbReference>
<evidence type="ECO:0000313" key="5">
    <source>
        <dbReference type="Proteomes" id="UP000610456"/>
    </source>
</evidence>
<evidence type="ECO:0000259" key="3">
    <source>
        <dbReference type="PROSITE" id="PS50825"/>
    </source>
</evidence>
<organism evidence="4 5">
    <name type="scientific">Salinimicrobium marinum</name>
    <dbReference type="NCBI Taxonomy" id="680283"/>
    <lineage>
        <taxon>Bacteria</taxon>
        <taxon>Pseudomonadati</taxon>
        <taxon>Bacteroidota</taxon>
        <taxon>Flavobacteriia</taxon>
        <taxon>Flavobacteriales</taxon>
        <taxon>Flavobacteriaceae</taxon>
        <taxon>Salinimicrobium</taxon>
    </lineage>
</organism>
<keyword evidence="1" id="KW-0677">Repeat</keyword>
<evidence type="ECO:0000313" key="4">
    <source>
        <dbReference type="EMBL" id="GHA27407.1"/>
    </source>
</evidence>
<dbReference type="InterPro" id="IPR000601">
    <property type="entry name" value="PKD_dom"/>
</dbReference>
<dbReference type="PANTHER" id="PTHR24273">
    <property type="entry name" value="FI04643P-RELATED"/>
    <property type="match status" value="1"/>
</dbReference>
<keyword evidence="5" id="KW-1185">Reference proteome</keyword>
<reference evidence="4" key="2">
    <citation type="submission" date="2020-09" db="EMBL/GenBank/DDBJ databases">
        <authorList>
            <person name="Sun Q."/>
            <person name="Kim S."/>
        </authorList>
    </citation>
    <scope>NUCLEOTIDE SEQUENCE</scope>
    <source>
        <strain evidence="4">KCTC 12719</strain>
    </source>
</reference>
<reference evidence="4" key="1">
    <citation type="journal article" date="2014" name="Int. J. Syst. Evol. Microbiol.">
        <title>Complete genome sequence of Corynebacterium casei LMG S-19264T (=DSM 44701T), isolated from a smear-ripened cheese.</title>
        <authorList>
            <consortium name="US DOE Joint Genome Institute (JGI-PGF)"/>
            <person name="Walter F."/>
            <person name="Albersmeier A."/>
            <person name="Kalinowski J."/>
            <person name="Ruckert C."/>
        </authorList>
    </citation>
    <scope>NUCLEOTIDE SEQUENCE</scope>
    <source>
        <strain evidence="4">KCTC 12719</strain>
    </source>
</reference>
<dbReference type="CDD" id="cd00146">
    <property type="entry name" value="PKD"/>
    <property type="match status" value="1"/>
</dbReference>
<dbReference type="PROSITE" id="PS50825">
    <property type="entry name" value="HYR"/>
    <property type="match status" value="2"/>
</dbReference>
<sequence length="2391" mass="255395">MAFQTNEITITQDNLTHVVCPEGNTGSISVSISGGTGTLSYSWAGPGTFTRNTEDISNLAEGTYTLTVTDQTTPTAVTKSATFTIIQEDLEDPVLTAPADKTISADFGLCTASNVSLGSATMSDNCGVSSIKNDAPTTFPLGTTTVTWTASDADGNTTTDVQIITVNDTEKPFVRTRSLTVSLGPNGNATITKADIENGSTDNCGISTVSLSKTNFTCADVGQNAITLSVTDNNGNSASETTMVTVEDNVAPAVVTKDITIELDASGKAVIAEDAVNNGSSDACGELSFDTNITSFDCTDLGANTVSLTVKDSNGNSASENATVTVVDKITPTVTTQNLTVQLDATGKAVITEDAVNNGSSDACGGLTFDTDITTFVCTNIGANTVRLTVTDSNGNSTSETATVTVEDNIAPTVVTQNISIELDATGNAVIAEDAVNNGSSDACGGISFDTNITSFDCTNIGANTVTLTVTDDNGNSTSETATVTVEDNTAPTVVTQNISIELDATGNAIIAEDAVNDGSSDACAGLIFDTDITAFDCTDVGVNDVILTVIDSNGNSASGTATVTVLDNTAPSVTTQDIIVQLDASGNASIAEDAVNGSTSDSCGGLTFDTDVTTFNCSNVGENTVVITVTDSNGNSASGSATVTVVDNEIPVISSVNEINTNTDAGLCNATIAIEPPVVSDNCGSSVPTGTRSDGQAMSAPYPVGTTTITWSAKDNNNNLAVEVQQTVTVSDNEAPVAPQLEPVVWGCEYTVTPPVAIDNCEGEITATGNRSLVFPVSGTITWTFTDSKGNSSSVPQEVIINQIEVGVNTQDILCNGFATGGAEAVVTNGIAPFTYDWGILGTGPSKDGLSPGNYEVTVTDVNGCTAHKEFVISEPESFIEITNININKGCFGQNNAKISFTATGGTTPLTYFLNDAQVPGTTIENLAPGTYSLKVVDDNGCSQEETVTINEPDELIITNIVTTETNTFGSSTGTATVILEGGTPNYTFEWSNGQTTQVATGLTAGEYSVTVTDANGCTASKSTIVIDPLEAVMLPISKCLSDDGGLRTSTFQVESVRGGIAPYTYHWDFGGETTNGVSTAEGEGVHVVDYIATGTYTITLTVTDSAGNEFIEILDYYVGECFEACGKTGNLDFVNSFYVGKEDGSILTSSECEGYTGKIYIYLNIEKNANAYNPSVEFIYTITDPQNQEVISEERITGCVPMEGNGKIPEIFRIGEVNNWSCGYAVNLENFYMDWTNGSHKPCGDVRQKMCVSTNEKDEIKFPLSATVNVTRVYCHGSNEGVIKVNASGGAGAYTYTVKNLGTSETITQTSFLFENLPAGIYDVTVSDNNDSYTRRNIEIIQPDNALLLEEISNTPLICNGGNDATSTVRASGGTAPYTIVWDHISQTSTEDTGTATNLSAGFYTVRVVDNNGCEISTEIEIVEPPVAVADAGPDQELGCGVDQVNLGAIFEDYTNPATGEMEFGKWTVINGPAGSAFSDANDPAALFSISATGTYTLRWTVPCGAYDDVKIIFRNCSTIDFDGQDDYIDFSSNYNLSGDFTIEAWIKQNPSTSAGLKTILSKKDVSSPTAGGFDLIIENDIPKFRWNDSSLSSDFPINTARWYHIAVIKGGPDEGLYVDGIKVSDGNLGIPGSSTSPFLIGAAYDSNSTPLPKNFFHGWIEEVRIWGTALNLTQLRFMMNQRILNNGKVRGETLPLDVPENLNWSNLTAYYRLMTAEATNGITKNRIDNGIHGRLKNIQSTQDNTAPLPYYTGSTGTWDGTPWAESEVWDAPNSIGIDGNTRIEWNIAEVSHDISSGNRDITLLGLISKKGKLSVSKMGNNASEYDPGQSLRITDYLELNGTIDLVGESQLLQDHESIFAETSSGYIERDQQGTASSFNYNYWSSPVAPQGTANNSPYTVQKVLRDGSNPANPIPLVFNNSFQFADWKYSGAKRISSYWLHIYTNNTSNTYSQWQHVGENGTIKAAEGYSMKGTSGSAKITDRQNYTYIGKPNNGTIELTLDAGNDYLIGNPYPSAIDSEKFILDNLSASGGNNSQNIFNGTIYFWDHFSGKSHYLQEYVGGYATLNLSGGVVAVATDERINANGESAEENSIPLQYIPVGQAFLVSTQTNTKMPETISGGNIIFQNTQRIFKTDDQAGDESIFKTPENEKPETKNGDKRPKIFLYFKSPQGYLRQLLVTNDVRSTSSFDLGFDAPLIENNKEDMYWMIDSIKSVIQGVPDFDKQRVLPLGVKIKDDGDFSISIDTTMNLSDDFRIYIKDSVTEITHDLQESTYKTSATGGSINNRFSIVFNKETPAIEEEKPVEEIPTGWFELYYSSNNNEIGIKNPRLQMIKSGAVYNILGQKIQEFHNIPLERLVKLPVIDLPEGVYIMKLRLKEGNSAIKFIKE</sequence>
<dbReference type="InterPro" id="IPR003410">
    <property type="entry name" value="HYR_dom"/>
</dbReference>
<dbReference type="InterPro" id="IPR025667">
    <property type="entry name" value="SprB_repeat"/>
</dbReference>
<evidence type="ECO:0000256" key="1">
    <source>
        <dbReference type="ARBA" id="ARBA00022737"/>
    </source>
</evidence>
<proteinExistence type="predicted"/>
<dbReference type="InterPro" id="IPR013783">
    <property type="entry name" value="Ig-like_fold"/>
</dbReference>
<feature type="domain" description="PKD" evidence="2">
    <location>
        <begin position="1064"/>
        <end position="1110"/>
    </location>
</feature>
<feature type="domain" description="HYR" evidence="3">
    <location>
        <begin position="88"/>
        <end position="168"/>
    </location>
</feature>
<dbReference type="GO" id="GO:0005975">
    <property type="term" value="P:carbohydrate metabolic process"/>
    <property type="evidence" value="ECO:0007669"/>
    <property type="project" value="UniProtKB-ARBA"/>
</dbReference>
<evidence type="ECO:0008006" key="6">
    <source>
        <dbReference type="Google" id="ProtNLM"/>
    </source>
</evidence>
<dbReference type="Pfam" id="PF13385">
    <property type="entry name" value="Laminin_G_3"/>
    <property type="match status" value="1"/>
</dbReference>
<evidence type="ECO:0000259" key="2">
    <source>
        <dbReference type="PROSITE" id="PS50093"/>
    </source>
</evidence>
<dbReference type="InterPro" id="IPR013320">
    <property type="entry name" value="ConA-like_dom_sf"/>
</dbReference>
<feature type="domain" description="HYR" evidence="3">
    <location>
        <begin position="647"/>
        <end position="733"/>
    </location>
</feature>
<dbReference type="SUPFAM" id="SSF49299">
    <property type="entry name" value="PKD domain"/>
    <property type="match status" value="1"/>
</dbReference>
<dbReference type="PANTHER" id="PTHR24273:SF32">
    <property type="entry name" value="HYALIN"/>
    <property type="match status" value="1"/>
</dbReference>